<dbReference type="InterPro" id="IPR019874">
    <property type="entry name" value="RF_methyltr_PrmC"/>
</dbReference>
<sequence>MEINQAFEILTRASNAHDARVVVENTTNFSKLNIYRISRLLKRGVPVAKIIHQKWFYGIKFYTNRHTLDPRPDTETLVEAVIKDFNSESAAPTILDLGTGTGCIIASLVKNINGATGIGLDISRGALKVARYNIKQLGIEDKVKILKGNFFKAKSIKGTFDIIVSNPPYIAYGDARVNLGATFDPEKALYAKDNGLAAYEAIAKNANKWLKNDGKIYLEIGDGQMQKVKKIFSNSGWFFDRAEKDLSGKNRVLIFKN</sequence>
<dbReference type="EC" id="2.1.1.297" evidence="5"/>
<accession>A0A9D1MSF8</accession>
<dbReference type="PANTHER" id="PTHR18895:SF74">
    <property type="entry name" value="MTRF1L RELEASE FACTOR GLUTAMINE METHYLTRANSFERASE"/>
    <property type="match status" value="1"/>
</dbReference>
<dbReference type="GO" id="GO:0003676">
    <property type="term" value="F:nucleic acid binding"/>
    <property type="evidence" value="ECO:0007669"/>
    <property type="project" value="InterPro"/>
</dbReference>
<keyword evidence="1 5" id="KW-0489">Methyltransferase</keyword>
<keyword evidence="2 5" id="KW-0808">Transferase</keyword>
<dbReference type="PANTHER" id="PTHR18895">
    <property type="entry name" value="HEMK METHYLTRANSFERASE"/>
    <property type="match status" value="1"/>
</dbReference>
<dbReference type="Pfam" id="PF13847">
    <property type="entry name" value="Methyltransf_31"/>
    <property type="match status" value="1"/>
</dbReference>
<reference evidence="5" key="2">
    <citation type="journal article" date="2021" name="PeerJ">
        <title>Extensive microbial diversity within the chicken gut microbiome revealed by metagenomics and culture.</title>
        <authorList>
            <person name="Gilroy R."/>
            <person name="Ravi A."/>
            <person name="Getino M."/>
            <person name="Pursley I."/>
            <person name="Horton D.L."/>
            <person name="Alikhan N.F."/>
            <person name="Baker D."/>
            <person name="Gharbi K."/>
            <person name="Hall N."/>
            <person name="Watson M."/>
            <person name="Adriaenssens E.M."/>
            <person name="Foster-Nyarko E."/>
            <person name="Jarju S."/>
            <person name="Secka A."/>
            <person name="Antonio M."/>
            <person name="Oren A."/>
            <person name="Chaudhuri R.R."/>
            <person name="La Ragione R."/>
            <person name="Hildebrand F."/>
            <person name="Pallen M.J."/>
        </authorList>
    </citation>
    <scope>NUCLEOTIDE SEQUENCE</scope>
    <source>
        <strain evidence="5">CHK136-897</strain>
    </source>
</reference>
<evidence type="ECO:0000313" key="5">
    <source>
        <dbReference type="EMBL" id="HIU65475.1"/>
    </source>
</evidence>
<keyword evidence="3" id="KW-0949">S-adenosyl-L-methionine</keyword>
<evidence type="ECO:0000259" key="4">
    <source>
        <dbReference type="Pfam" id="PF13847"/>
    </source>
</evidence>
<name>A0A9D1MSF8_9PROT</name>
<dbReference type="NCBIfam" id="TIGR00536">
    <property type="entry name" value="hemK_fam"/>
    <property type="match status" value="1"/>
</dbReference>
<proteinExistence type="predicted"/>
<dbReference type="Proteomes" id="UP000824142">
    <property type="component" value="Unassembled WGS sequence"/>
</dbReference>
<dbReference type="GO" id="GO:0102559">
    <property type="term" value="F:peptide chain release factor N(5)-glutamine methyltransferase activity"/>
    <property type="evidence" value="ECO:0007669"/>
    <property type="project" value="UniProtKB-EC"/>
</dbReference>
<comment type="caution">
    <text evidence="5">The sequence shown here is derived from an EMBL/GenBank/DDBJ whole genome shotgun (WGS) entry which is preliminary data.</text>
</comment>
<reference evidence="5" key="1">
    <citation type="submission" date="2020-10" db="EMBL/GenBank/DDBJ databases">
        <authorList>
            <person name="Gilroy R."/>
        </authorList>
    </citation>
    <scope>NUCLEOTIDE SEQUENCE</scope>
    <source>
        <strain evidence="5">CHK136-897</strain>
    </source>
</reference>
<evidence type="ECO:0000256" key="3">
    <source>
        <dbReference type="ARBA" id="ARBA00022691"/>
    </source>
</evidence>
<dbReference type="SUPFAM" id="SSF53335">
    <property type="entry name" value="S-adenosyl-L-methionine-dependent methyltransferases"/>
    <property type="match status" value="1"/>
</dbReference>
<dbReference type="CDD" id="cd02440">
    <property type="entry name" value="AdoMet_MTases"/>
    <property type="match status" value="1"/>
</dbReference>
<dbReference type="InterPro" id="IPR029063">
    <property type="entry name" value="SAM-dependent_MTases_sf"/>
</dbReference>
<dbReference type="GO" id="GO:0032259">
    <property type="term" value="P:methylation"/>
    <property type="evidence" value="ECO:0007669"/>
    <property type="project" value="UniProtKB-KW"/>
</dbReference>
<dbReference type="InterPro" id="IPR025714">
    <property type="entry name" value="Methyltranfer_dom"/>
</dbReference>
<dbReference type="EMBL" id="DVNO01000019">
    <property type="protein sequence ID" value="HIU65475.1"/>
    <property type="molecule type" value="Genomic_DNA"/>
</dbReference>
<dbReference type="NCBIfam" id="TIGR03534">
    <property type="entry name" value="RF_mod_PrmC"/>
    <property type="match status" value="1"/>
</dbReference>
<gene>
    <name evidence="5" type="primary">prmC</name>
    <name evidence="5" type="ORF">IAC63_02430</name>
</gene>
<dbReference type="PROSITE" id="PS00092">
    <property type="entry name" value="N6_MTASE"/>
    <property type="match status" value="1"/>
</dbReference>
<protein>
    <submittedName>
        <fullName evidence="5">Peptide chain release factor N(5)-glutamine methyltransferase</fullName>
        <ecNumber evidence="5">2.1.1.297</ecNumber>
    </submittedName>
</protein>
<dbReference type="AlphaFoldDB" id="A0A9D1MSF8"/>
<dbReference type="InterPro" id="IPR002052">
    <property type="entry name" value="DNA_methylase_N6_adenine_CS"/>
</dbReference>
<dbReference type="InterPro" id="IPR050320">
    <property type="entry name" value="N5-glutamine_MTase"/>
</dbReference>
<feature type="domain" description="Methyltransferase" evidence="4">
    <location>
        <begin position="93"/>
        <end position="222"/>
    </location>
</feature>
<organism evidence="5 6">
    <name type="scientific">Candidatus Enterousia avicola</name>
    <dbReference type="NCBI Taxonomy" id="2840787"/>
    <lineage>
        <taxon>Bacteria</taxon>
        <taxon>Pseudomonadati</taxon>
        <taxon>Pseudomonadota</taxon>
        <taxon>Alphaproteobacteria</taxon>
        <taxon>Candidatus Enterousia</taxon>
    </lineage>
</organism>
<dbReference type="Gene3D" id="3.40.50.150">
    <property type="entry name" value="Vaccinia Virus protein VP39"/>
    <property type="match status" value="1"/>
</dbReference>
<evidence type="ECO:0000256" key="2">
    <source>
        <dbReference type="ARBA" id="ARBA00022679"/>
    </source>
</evidence>
<dbReference type="InterPro" id="IPR004556">
    <property type="entry name" value="HemK-like"/>
</dbReference>
<evidence type="ECO:0000313" key="6">
    <source>
        <dbReference type="Proteomes" id="UP000824142"/>
    </source>
</evidence>
<evidence type="ECO:0000256" key="1">
    <source>
        <dbReference type="ARBA" id="ARBA00022603"/>
    </source>
</evidence>